<protein>
    <submittedName>
        <fullName evidence="2">Uncharacterized protein</fullName>
    </submittedName>
</protein>
<dbReference type="EMBL" id="PTRA01000001">
    <property type="protein sequence ID" value="PQA59151.1"/>
    <property type="molecule type" value="Genomic_DNA"/>
</dbReference>
<gene>
    <name evidence="2" type="ORF">C5O19_05710</name>
</gene>
<keyword evidence="3" id="KW-1185">Reference proteome</keyword>
<feature type="coiled-coil region" evidence="1">
    <location>
        <begin position="40"/>
        <end position="74"/>
    </location>
</feature>
<sequence>MVQDFVRHANAILDSLNRFEFTKARYANLLNQYAQGQQQQLSLLVRIEELQRQNEQLNTALTKTQIQLDEERRKKRAKAWENWFWRALAGGLIYNQTRR</sequence>
<evidence type="ECO:0000313" key="2">
    <source>
        <dbReference type="EMBL" id="PQA59151.1"/>
    </source>
</evidence>
<dbReference type="RefSeq" id="WP_104710427.1">
    <property type="nucleotide sequence ID" value="NZ_PTRA01000001.1"/>
</dbReference>
<evidence type="ECO:0000313" key="3">
    <source>
        <dbReference type="Proteomes" id="UP000239590"/>
    </source>
</evidence>
<reference evidence="3" key="1">
    <citation type="submission" date="2018-02" db="EMBL/GenBank/DDBJ databases">
        <title>Genome sequencing of Solimonas sp. HR-BB.</title>
        <authorList>
            <person name="Lee Y."/>
            <person name="Jeon C.O."/>
        </authorList>
    </citation>
    <scope>NUCLEOTIDE SEQUENCE [LARGE SCALE GENOMIC DNA]</scope>
    <source>
        <strain evidence="3">HR-U</strain>
    </source>
</reference>
<proteinExistence type="predicted"/>
<accession>A0A2S7IN40</accession>
<dbReference type="Proteomes" id="UP000239590">
    <property type="component" value="Unassembled WGS sequence"/>
</dbReference>
<keyword evidence="1" id="KW-0175">Coiled coil</keyword>
<organism evidence="2 3">
    <name type="scientific">Siphonobacter curvatus</name>
    <dbReference type="NCBI Taxonomy" id="2094562"/>
    <lineage>
        <taxon>Bacteria</taxon>
        <taxon>Pseudomonadati</taxon>
        <taxon>Bacteroidota</taxon>
        <taxon>Cytophagia</taxon>
        <taxon>Cytophagales</taxon>
        <taxon>Cytophagaceae</taxon>
        <taxon>Siphonobacter</taxon>
    </lineage>
</organism>
<dbReference type="AlphaFoldDB" id="A0A2S7IN40"/>
<evidence type="ECO:0000256" key="1">
    <source>
        <dbReference type="SAM" id="Coils"/>
    </source>
</evidence>
<comment type="caution">
    <text evidence="2">The sequence shown here is derived from an EMBL/GenBank/DDBJ whole genome shotgun (WGS) entry which is preliminary data.</text>
</comment>
<name>A0A2S7IN40_9BACT</name>